<evidence type="ECO:0000313" key="3">
    <source>
        <dbReference type="Proteomes" id="UP000463470"/>
    </source>
</evidence>
<gene>
    <name evidence="2" type="ORF">GTO91_08990</name>
</gene>
<reference evidence="2 3" key="1">
    <citation type="submission" date="2020-01" db="EMBL/GenBank/DDBJ databases">
        <title>Whole-genome sequence of Heliobacterium undosum DSM 13378.</title>
        <authorList>
            <person name="Kyndt J.A."/>
            <person name="Meyer T.E."/>
        </authorList>
    </citation>
    <scope>NUCLEOTIDE SEQUENCE [LARGE SCALE GENOMIC DNA]</scope>
    <source>
        <strain evidence="2 3">DSM 13378</strain>
    </source>
</reference>
<dbReference type="Proteomes" id="UP000463470">
    <property type="component" value="Unassembled WGS sequence"/>
</dbReference>
<dbReference type="Gene3D" id="3.30.1330.10">
    <property type="entry name" value="PurM-like, N-terminal domain"/>
    <property type="match status" value="1"/>
</dbReference>
<evidence type="ECO:0000313" key="2">
    <source>
        <dbReference type="EMBL" id="MZP29841.1"/>
    </source>
</evidence>
<proteinExistence type="predicted"/>
<evidence type="ECO:0000259" key="1">
    <source>
        <dbReference type="Pfam" id="PF00586"/>
    </source>
</evidence>
<comment type="caution">
    <text evidence="2">The sequence shown here is derived from an EMBL/GenBank/DDBJ whole genome shotgun (WGS) entry which is preliminary data.</text>
</comment>
<dbReference type="EMBL" id="WXEY01000007">
    <property type="protein sequence ID" value="MZP29841.1"/>
    <property type="molecule type" value="Genomic_DNA"/>
</dbReference>
<dbReference type="Pfam" id="PF00586">
    <property type="entry name" value="AIRS"/>
    <property type="match status" value="1"/>
</dbReference>
<dbReference type="SUPFAM" id="SSF55326">
    <property type="entry name" value="PurM N-terminal domain-like"/>
    <property type="match status" value="1"/>
</dbReference>
<organism evidence="2 3">
    <name type="scientific">Heliomicrobium undosum</name>
    <dbReference type="NCBI Taxonomy" id="121734"/>
    <lineage>
        <taxon>Bacteria</taxon>
        <taxon>Bacillati</taxon>
        <taxon>Bacillota</taxon>
        <taxon>Clostridia</taxon>
        <taxon>Eubacteriales</taxon>
        <taxon>Heliobacteriaceae</taxon>
        <taxon>Heliomicrobium</taxon>
    </lineage>
</organism>
<name>A0A845LAA3_9FIRM</name>
<sequence>MGYGGRDVEVVSLSSEQCLVVACDSCGAIGDKEFDAVQVSPYIVGIFTTRVALMEVLATGAEPVALTVTVANEPFPTGGEVIAGVRDELATIGKRDLPMVISTEKNIPTGQTGVGITVVGAVEKERLRVGRSRPGDCVYSLGWPKVGDEVVVDDGKAIALADHVRALLAHPGVHEVIPVGSKGIRAEAENLAGAVHCRIREWQASAGLDLEKSAGPSTCLVFTSGPEPPEIAGAPIHYLGRLSESDG</sequence>
<accession>A0A845LAA3</accession>
<keyword evidence="2" id="KW-0418">Kinase</keyword>
<dbReference type="AlphaFoldDB" id="A0A845LAA3"/>
<keyword evidence="3" id="KW-1185">Reference proteome</keyword>
<keyword evidence="2" id="KW-0808">Transferase</keyword>
<protein>
    <submittedName>
        <fullName evidence="2">Alpha-ribazole kinase</fullName>
    </submittedName>
</protein>
<dbReference type="InterPro" id="IPR016188">
    <property type="entry name" value="PurM-like_N"/>
</dbReference>
<dbReference type="OrthoDB" id="9805740at2"/>
<dbReference type="RefSeq" id="WP_161258025.1">
    <property type="nucleotide sequence ID" value="NZ_WXEY01000007.1"/>
</dbReference>
<dbReference type="InterPro" id="IPR036921">
    <property type="entry name" value="PurM-like_N_sf"/>
</dbReference>
<dbReference type="GO" id="GO:0016301">
    <property type="term" value="F:kinase activity"/>
    <property type="evidence" value="ECO:0007669"/>
    <property type="project" value="UniProtKB-KW"/>
</dbReference>
<feature type="domain" description="PurM-like N-terminal" evidence="1">
    <location>
        <begin position="6"/>
        <end position="93"/>
    </location>
</feature>